<evidence type="ECO:0000256" key="3">
    <source>
        <dbReference type="PIRSR" id="PIRSR000105-2"/>
    </source>
</evidence>
<feature type="binding site" evidence="3">
    <location>
        <position position="277"/>
    </location>
    <ligand>
        <name>NAD(+)</name>
        <dbReference type="ChEBI" id="CHEBI:57540"/>
    </ligand>
</feature>
<dbReference type="KEGG" id="dmp:FAK_34450"/>
<reference evidence="7" key="1">
    <citation type="journal article" date="2023" name="Arch. Microbiol.">
        <title>Desulfoferula mesophilus gen. nov. sp. nov., a mesophilic sulfate-reducing bacterium isolated from a brackish lake sediment.</title>
        <authorList>
            <person name="Watanabe T."/>
            <person name="Yabe T."/>
            <person name="Tsuji J.M."/>
            <person name="Fukui M."/>
        </authorList>
    </citation>
    <scope>NUCLEOTIDE SEQUENCE [LARGE SCALE GENOMIC DNA]</scope>
    <source>
        <strain evidence="7">12FAK</strain>
    </source>
</reference>
<dbReference type="Gene3D" id="1.10.1040.10">
    <property type="entry name" value="N-(1-d-carboxylethyl)-l-norvaline Dehydrogenase, domain 2"/>
    <property type="match status" value="1"/>
</dbReference>
<dbReference type="GO" id="GO:0070403">
    <property type="term" value="F:NAD+ binding"/>
    <property type="evidence" value="ECO:0007669"/>
    <property type="project" value="InterPro"/>
</dbReference>
<evidence type="ECO:0000259" key="5">
    <source>
        <dbReference type="Pfam" id="PF02737"/>
    </source>
</evidence>
<dbReference type="RefSeq" id="WP_338602121.1">
    <property type="nucleotide sequence ID" value="NZ_AP028679.1"/>
</dbReference>
<dbReference type="GO" id="GO:0006631">
    <property type="term" value="P:fatty acid metabolic process"/>
    <property type="evidence" value="ECO:0007669"/>
    <property type="project" value="InterPro"/>
</dbReference>
<dbReference type="AlphaFoldDB" id="A0AAU9EMP4"/>
<dbReference type="InterPro" id="IPR006108">
    <property type="entry name" value="3HC_DH_C"/>
</dbReference>
<dbReference type="InterPro" id="IPR006176">
    <property type="entry name" value="3-OHacyl-CoA_DH_NAD-bd"/>
</dbReference>
<evidence type="ECO:0000313" key="6">
    <source>
        <dbReference type="EMBL" id="BEQ16379.1"/>
    </source>
</evidence>
<dbReference type="Pfam" id="PF00725">
    <property type="entry name" value="3HCDH"/>
    <property type="match status" value="1"/>
</dbReference>
<dbReference type="PANTHER" id="PTHR48075">
    <property type="entry name" value="3-HYDROXYACYL-COA DEHYDROGENASE FAMILY PROTEIN"/>
    <property type="match status" value="1"/>
</dbReference>
<evidence type="ECO:0000259" key="4">
    <source>
        <dbReference type="Pfam" id="PF00725"/>
    </source>
</evidence>
<dbReference type="SUPFAM" id="SSF48179">
    <property type="entry name" value="6-phosphogluconate dehydrogenase C-terminal domain-like"/>
    <property type="match status" value="1"/>
</dbReference>
<accession>A0AAU9EMP4</accession>
<dbReference type="PANTHER" id="PTHR48075:SF5">
    <property type="entry name" value="3-HYDROXYBUTYRYL-COA DEHYDROGENASE"/>
    <property type="match status" value="1"/>
</dbReference>
<keyword evidence="3" id="KW-0520">NAD</keyword>
<feature type="domain" description="3-hydroxyacyl-CoA dehydrogenase NAD binding" evidence="5">
    <location>
        <begin position="6"/>
        <end position="183"/>
    </location>
</feature>
<dbReference type="Proteomes" id="UP001366166">
    <property type="component" value="Chromosome"/>
</dbReference>
<feature type="binding site" evidence="3">
    <location>
        <begin position="11"/>
        <end position="16"/>
    </location>
    <ligand>
        <name>NAD(+)</name>
        <dbReference type="ChEBI" id="CHEBI:57540"/>
    </ligand>
</feature>
<dbReference type="InterPro" id="IPR036291">
    <property type="entry name" value="NAD(P)-bd_dom_sf"/>
</dbReference>
<organism evidence="6 7">
    <name type="scientific">Desulfoferula mesophila</name>
    <dbReference type="NCBI Taxonomy" id="3058419"/>
    <lineage>
        <taxon>Bacteria</taxon>
        <taxon>Pseudomonadati</taxon>
        <taxon>Thermodesulfobacteriota</taxon>
        <taxon>Desulfarculia</taxon>
        <taxon>Desulfarculales</taxon>
        <taxon>Desulfarculaceae</taxon>
        <taxon>Desulfoferula</taxon>
    </lineage>
</organism>
<sequence length="287" mass="31492">MSEIKTIGVVGAGTMGNGIAQLAAQSGAQVIMRDIKDEFVERGLKSIDKFLSKGVERGKVTPEQKAEVLGRIKGTTDMADLAPVDFIIEAVIEDLALKKSVYGELDEVCRPEVILATNTSSMSVTLIAAATKRPQQVVGMHFFNPAQIMRLVEVIRGYATSDETVAVTAALAQKMGKETVEVKVDSPGFIVNRLMIPHMVEAARMLQEGVATREDIDKAIKLGLNYPMGPFELMDFTGIDICKFVADYFALELNKEMKWDVPTNMKNQVRAGHLGRKSGKGWYDYSK</sequence>
<dbReference type="Pfam" id="PF02737">
    <property type="entry name" value="3HCDH_N"/>
    <property type="match status" value="1"/>
</dbReference>
<feature type="binding site" evidence="3">
    <location>
        <position position="34"/>
    </location>
    <ligand>
        <name>NAD(+)</name>
        <dbReference type="ChEBI" id="CHEBI:57540"/>
    </ligand>
</feature>
<feature type="binding site" evidence="3">
    <location>
        <position position="98"/>
    </location>
    <ligand>
        <name>NAD(+)</name>
        <dbReference type="ChEBI" id="CHEBI:57540"/>
    </ligand>
</feature>
<feature type="binding site" evidence="3">
    <location>
        <position position="120"/>
    </location>
    <ligand>
        <name>NAD(+)</name>
        <dbReference type="ChEBI" id="CHEBI:57540"/>
    </ligand>
</feature>
<dbReference type="InterPro" id="IPR008927">
    <property type="entry name" value="6-PGluconate_DH-like_C_sf"/>
</dbReference>
<dbReference type="InterPro" id="IPR022694">
    <property type="entry name" value="3-OHacyl-CoA_DH"/>
</dbReference>
<dbReference type="SUPFAM" id="SSF51735">
    <property type="entry name" value="NAD(P)-binding Rossmann-fold domains"/>
    <property type="match status" value="1"/>
</dbReference>
<proteinExistence type="predicted"/>
<dbReference type="Gene3D" id="3.40.50.720">
    <property type="entry name" value="NAD(P)-binding Rossmann-like Domain"/>
    <property type="match status" value="1"/>
</dbReference>
<dbReference type="EMBL" id="AP028679">
    <property type="protein sequence ID" value="BEQ16379.1"/>
    <property type="molecule type" value="Genomic_DNA"/>
</dbReference>
<gene>
    <name evidence="6" type="ORF">FAK_34450</name>
</gene>
<feature type="binding site" evidence="3">
    <location>
        <position position="93"/>
    </location>
    <ligand>
        <name>NAD(+)</name>
        <dbReference type="ChEBI" id="CHEBI:57540"/>
    </ligand>
</feature>
<keyword evidence="1" id="KW-0560">Oxidoreductase</keyword>
<evidence type="ECO:0000256" key="1">
    <source>
        <dbReference type="ARBA" id="ARBA00023002"/>
    </source>
</evidence>
<dbReference type="FunFam" id="3.40.50.720:FF:000009">
    <property type="entry name" value="Fatty oxidation complex, alpha subunit"/>
    <property type="match status" value="1"/>
</dbReference>
<feature type="domain" description="3-hydroxyacyl-CoA dehydrogenase C-terminal" evidence="4">
    <location>
        <begin position="188"/>
        <end position="285"/>
    </location>
</feature>
<feature type="binding site" evidence="3">
    <location>
        <position position="144"/>
    </location>
    <ligand>
        <name>NAD(+)</name>
        <dbReference type="ChEBI" id="CHEBI:57540"/>
    </ligand>
</feature>
<keyword evidence="7" id="KW-1185">Reference proteome</keyword>
<name>A0AAU9EMP4_9BACT</name>
<dbReference type="InterPro" id="IPR013328">
    <property type="entry name" value="6PGD_dom2"/>
</dbReference>
<dbReference type="PIRSF" id="PIRSF000105">
    <property type="entry name" value="HCDH"/>
    <property type="match status" value="1"/>
</dbReference>
<feature type="site" description="Important for catalytic activity" evidence="2">
    <location>
        <position position="141"/>
    </location>
</feature>
<evidence type="ECO:0000313" key="7">
    <source>
        <dbReference type="Proteomes" id="UP001366166"/>
    </source>
</evidence>
<dbReference type="GO" id="GO:0016616">
    <property type="term" value="F:oxidoreductase activity, acting on the CH-OH group of donors, NAD or NADP as acceptor"/>
    <property type="evidence" value="ECO:0007669"/>
    <property type="project" value="InterPro"/>
</dbReference>
<protein>
    <submittedName>
        <fullName evidence="6">3-hydroxybutyryl-CoA dehydrogenase</fullName>
    </submittedName>
</protein>
<evidence type="ECO:0000256" key="2">
    <source>
        <dbReference type="PIRSR" id="PIRSR000105-1"/>
    </source>
</evidence>